<evidence type="ECO:0000313" key="4">
    <source>
        <dbReference type="Proteomes" id="UP000246800"/>
    </source>
</evidence>
<dbReference type="STRING" id="937773.SPSINT_0963"/>
<dbReference type="OMA" id="NYERYAN"/>
<protein>
    <submittedName>
        <fullName evidence="2">Uncharacterized protein</fullName>
    </submittedName>
</protein>
<gene>
    <name evidence="1" type="ORF">DD902_03275</name>
    <name evidence="2" type="ORF">DD924_20335</name>
</gene>
<reference evidence="3 4" key="1">
    <citation type="journal article" date="2018" name="Vet. Microbiol.">
        <title>Clonal diversity and geographic distribution of methicillin-resistant Staphylococcus pseudintermedius from Australian animals: Discovery of novel sequence types.</title>
        <authorList>
            <person name="Worthing K.A."/>
            <person name="Abraham S."/>
            <person name="Coombs G.W."/>
            <person name="Pang S."/>
            <person name="Saputra S."/>
            <person name="Jordan D."/>
            <person name="Trott D.J."/>
            <person name="Norris J.M."/>
        </authorList>
    </citation>
    <scope>NUCLEOTIDE SEQUENCE [LARGE SCALE GENOMIC DNA]</scope>
    <source>
        <strain evidence="1 4">ST525 1</strain>
        <strain evidence="2 3">ST71 3</strain>
    </source>
</reference>
<comment type="caution">
    <text evidence="2">The sequence shown here is derived from an EMBL/GenBank/DDBJ whole genome shotgun (WGS) entry which is preliminary data.</text>
</comment>
<name>A0A2A4EGG5_STAPS</name>
<dbReference type="Proteomes" id="UP000246800">
    <property type="component" value="Unassembled WGS sequence"/>
</dbReference>
<dbReference type="EMBL" id="QEIV01002602">
    <property type="protein sequence ID" value="PWZ93268.1"/>
    <property type="molecule type" value="Genomic_DNA"/>
</dbReference>
<dbReference type="Proteomes" id="UP000246351">
    <property type="component" value="Unassembled WGS sequence"/>
</dbReference>
<dbReference type="RefSeq" id="WP_015729030.1">
    <property type="nucleotide sequence ID" value="NZ_BAAFHP010000002.1"/>
</dbReference>
<organism evidence="2 3">
    <name type="scientific">Staphylococcus pseudintermedius</name>
    <dbReference type="NCBI Taxonomy" id="283734"/>
    <lineage>
        <taxon>Bacteria</taxon>
        <taxon>Bacillati</taxon>
        <taxon>Bacillota</taxon>
        <taxon>Bacilli</taxon>
        <taxon>Bacillales</taxon>
        <taxon>Staphylococcaceae</taxon>
        <taxon>Staphylococcus</taxon>
        <taxon>Staphylococcus intermedius group</taxon>
    </lineage>
</organism>
<sequence length="142" mass="17069">MNHSFIKTYEMIDFDNNKDRLFKEFLSLAEEVLISFQTRERYLEKEIKWINQHFISLIKDISLIDQRKHKKSLLEMAISELELLIDYDDDDEDKAFDFIELVINLINKVKYLNQKQDDIKAYFVSNENYERYANLGKESVAS</sequence>
<evidence type="ECO:0000313" key="1">
    <source>
        <dbReference type="EMBL" id="PWZ76167.1"/>
    </source>
</evidence>
<accession>A0A2A4EGG5</accession>
<evidence type="ECO:0000313" key="3">
    <source>
        <dbReference type="Proteomes" id="UP000246351"/>
    </source>
</evidence>
<dbReference type="AlphaFoldDB" id="A0A2A4EGG5"/>
<evidence type="ECO:0000313" key="2">
    <source>
        <dbReference type="EMBL" id="PWZ93268.1"/>
    </source>
</evidence>
<proteinExistence type="predicted"/>
<dbReference type="EMBL" id="QEIT01000017">
    <property type="protein sequence ID" value="PWZ76167.1"/>
    <property type="molecule type" value="Genomic_DNA"/>
</dbReference>